<dbReference type="PANTHER" id="PTHR38011:SF11">
    <property type="entry name" value="2,5-DIAMINO-6-RIBOSYLAMINO-4(3H)-PYRIMIDINONE 5'-PHOSPHATE REDUCTASE"/>
    <property type="match status" value="1"/>
</dbReference>
<comment type="caution">
    <text evidence="2">The sequence shown here is derived from an EMBL/GenBank/DDBJ whole genome shotgun (WGS) entry which is preliminary data.</text>
</comment>
<name>A0A916TIR7_9MICO</name>
<reference evidence="2" key="2">
    <citation type="submission" date="2020-09" db="EMBL/GenBank/DDBJ databases">
        <authorList>
            <person name="Sun Q."/>
            <person name="Zhou Y."/>
        </authorList>
    </citation>
    <scope>NUCLEOTIDE SEQUENCE</scope>
    <source>
        <strain evidence="2">CGMCC 1.15085</strain>
    </source>
</reference>
<sequence>MTEFTYFTACTIDGFIADTDNSLQWLFDVPVVENDSAIPDFIDGIGVLVMGATTYTWMLEHEQLLEHPDKWRDWYRDRPAWVFTHRELPSIPGVDIRFVSGEVADHFDALREAAGTRKVWLLGGGELVGAFDDAGALDEICLGMVPVALGGGAQVLPRRITSERLTLVDVQQVGQRVDLRYKVARAVS</sequence>
<dbReference type="GO" id="GO:0009231">
    <property type="term" value="P:riboflavin biosynthetic process"/>
    <property type="evidence" value="ECO:0007669"/>
    <property type="project" value="InterPro"/>
</dbReference>
<accession>A0A916TIR7</accession>
<protein>
    <recommendedName>
        <fullName evidence="1">Bacterial bifunctional deaminase-reductase C-terminal domain-containing protein</fullName>
    </recommendedName>
</protein>
<evidence type="ECO:0000313" key="2">
    <source>
        <dbReference type="EMBL" id="GGB47324.1"/>
    </source>
</evidence>
<dbReference type="PANTHER" id="PTHR38011">
    <property type="entry name" value="DIHYDROFOLATE REDUCTASE FAMILY PROTEIN (AFU_ORTHOLOGUE AFUA_8G06820)"/>
    <property type="match status" value="1"/>
</dbReference>
<dbReference type="EMBL" id="BMHI01000008">
    <property type="protein sequence ID" value="GGB47324.1"/>
    <property type="molecule type" value="Genomic_DNA"/>
</dbReference>
<reference evidence="2" key="1">
    <citation type="journal article" date="2014" name="Int. J. Syst. Evol. Microbiol.">
        <title>Complete genome sequence of Corynebacterium casei LMG S-19264T (=DSM 44701T), isolated from a smear-ripened cheese.</title>
        <authorList>
            <consortium name="US DOE Joint Genome Institute (JGI-PGF)"/>
            <person name="Walter F."/>
            <person name="Albersmeier A."/>
            <person name="Kalinowski J."/>
            <person name="Ruckert C."/>
        </authorList>
    </citation>
    <scope>NUCLEOTIDE SEQUENCE</scope>
    <source>
        <strain evidence="2">CGMCC 1.15085</strain>
    </source>
</reference>
<evidence type="ECO:0000259" key="1">
    <source>
        <dbReference type="Pfam" id="PF01872"/>
    </source>
</evidence>
<dbReference type="GO" id="GO:0008703">
    <property type="term" value="F:5-amino-6-(5-phosphoribosylamino)uracil reductase activity"/>
    <property type="evidence" value="ECO:0007669"/>
    <property type="project" value="InterPro"/>
</dbReference>
<dbReference type="InterPro" id="IPR024072">
    <property type="entry name" value="DHFR-like_dom_sf"/>
</dbReference>
<dbReference type="Pfam" id="PF01872">
    <property type="entry name" value="RibD_C"/>
    <property type="match status" value="1"/>
</dbReference>
<dbReference type="InterPro" id="IPR002734">
    <property type="entry name" value="RibDG_C"/>
</dbReference>
<keyword evidence="3" id="KW-1185">Reference proteome</keyword>
<dbReference type="Proteomes" id="UP000636793">
    <property type="component" value="Unassembled WGS sequence"/>
</dbReference>
<dbReference type="InterPro" id="IPR050765">
    <property type="entry name" value="Riboflavin_Biosynth_HTPR"/>
</dbReference>
<gene>
    <name evidence="2" type="ORF">GCM10011492_43080</name>
</gene>
<dbReference type="SUPFAM" id="SSF53597">
    <property type="entry name" value="Dihydrofolate reductase-like"/>
    <property type="match status" value="1"/>
</dbReference>
<proteinExistence type="predicted"/>
<dbReference type="RefSeq" id="WP_188839136.1">
    <property type="nucleotide sequence ID" value="NZ_BMHI01000008.1"/>
</dbReference>
<organism evidence="2 3">
    <name type="scientific">Flexivirga endophytica</name>
    <dbReference type="NCBI Taxonomy" id="1849103"/>
    <lineage>
        <taxon>Bacteria</taxon>
        <taxon>Bacillati</taxon>
        <taxon>Actinomycetota</taxon>
        <taxon>Actinomycetes</taxon>
        <taxon>Micrococcales</taxon>
        <taxon>Dermacoccaceae</taxon>
        <taxon>Flexivirga</taxon>
    </lineage>
</organism>
<feature type="domain" description="Bacterial bifunctional deaminase-reductase C-terminal" evidence="1">
    <location>
        <begin position="78"/>
        <end position="177"/>
    </location>
</feature>
<dbReference type="AlphaFoldDB" id="A0A916TIR7"/>
<evidence type="ECO:0000313" key="3">
    <source>
        <dbReference type="Proteomes" id="UP000636793"/>
    </source>
</evidence>
<dbReference type="Gene3D" id="3.40.430.10">
    <property type="entry name" value="Dihydrofolate Reductase, subunit A"/>
    <property type="match status" value="1"/>
</dbReference>